<keyword evidence="12" id="KW-0221">Differentiation</keyword>
<dbReference type="GO" id="GO:0002376">
    <property type="term" value="P:immune system process"/>
    <property type="evidence" value="ECO:0007669"/>
    <property type="project" value="UniProtKB-KW"/>
</dbReference>
<feature type="region of interest" description="Disordered" evidence="23">
    <location>
        <begin position="88"/>
        <end position="121"/>
    </location>
</feature>
<evidence type="ECO:0000256" key="13">
    <source>
        <dbReference type="ARBA" id="ARBA00022853"/>
    </source>
</evidence>
<dbReference type="FunFam" id="3.10.20.90:FF:000041">
    <property type="entry name" value="large proline-rich protein BAG6 isoform X1"/>
    <property type="match status" value="1"/>
</dbReference>
<reference evidence="25" key="3">
    <citation type="submission" date="2025-09" db="UniProtKB">
        <authorList>
            <consortium name="Ensembl"/>
        </authorList>
    </citation>
    <scope>IDENTIFICATION</scope>
</reference>
<evidence type="ECO:0000256" key="11">
    <source>
        <dbReference type="ARBA" id="ARBA00022737"/>
    </source>
</evidence>
<feature type="region of interest" description="Disordered" evidence="23">
    <location>
        <begin position="494"/>
        <end position="524"/>
    </location>
</feature>
<evidence type="ECO:0000256" key="22">
    <source>
        <dbReference type="ARBA" id="ARBA00046936"/>
    </source>
</evidence>
<feature type="compositionally biased region" description="Low complexity" evidence="23">
    <location>
        <begin position="620"/>
        <end position="633"/>
    </location>
</feature>
<dbReference type="GO" id="GO:0071818">
    <property type="term" value="C:BAT3 complex"/>
    <property type="evidence" value="ECO:0007669"/>
    <property type="project" value="TreeGrafter"/>
</dbReference>
<feature type="compositionally biased region" description="Polar residues" evidence="23">
    <location>
        <begin position="508"/>
        <end position="519"/>
    </location>
</feature>
<dbReference type="GO" id="GO:0051787">
    <property type="term" value="F:misfolded protein binding"/>
    <property type="evidence" value="ECO:0007669"/>
    <property type="project" value="TreeGrafter"/>
</dbReference>
<keyword evidence="7" id="KW-0963">Cytoplasm</keyword>
<dbReference type="GO" id="GO:0005634">
    <property type="term" value="C:nucleus"/>
    <property type="evidence" value="ECO:0007669"/>
    <property type="project" value="UniProtKB-SubCell"/>
</dbReference>
<keyword evidence="6" id="KW-0813">Transport</keyword>
<dbReference type="InterPro" id="IPR021925">
    <property type="entry name" value="BAG6"/>
</dbReference>
<feature type="region of interest" description="Disordered" evidence="23">
    <location>
        <begin position="447"/>
        <end position="466"/>
    </location>
</feature>
<dbReference type="InterPro" id="IPR029071">
    <property type="entry name" value="Ubiquitin-like_domsf"/>
</dbReference>
<evidence type="ECO:0000256" key="20">
    <source>
        <dbReference type="ARBA" id="ARBA00030033"/>
    </source>
</evidence>
<evidence type="ECO:0000256" key="12">
    <source>
        <dbReference type="ARBA" id="ARBA00022782"/>
    </source>
</evidence>
<evidence type="ECO:0000313" key="26">
    <source>
        <dbReference type="Proteomes" id="UP000472276"/>
    </source>
</evidence>
<comment type="function">
    <text evidence="21">Involved in DNA damage-induced apoptosis: following DNA damage, accumulates in the nucleus and forms a complex with p300/EP300, enhancing p300/EP300-mediated p53/TP53 acetylation leading to increase p53/TP53 transcriptional activity. When nuclear, may also act as a component of some chromatin regulator complex that regulates histone 3 'Lys-4' dimethylation (H3K4me2).</text>
</comment>
<accession>A0AAZ1XA92</accession>
<keyword evidence="17" id="KW-0143">Chaperone</keyword>
<dbReference type="CDD" id="cd01809">
    <property type="entry name" value="Ubl_BAG6"/>
    <property type="match status" value="1"/>
</dbReference>
<evidence type="ECO:0000256" key="1">
    <source>
        <dbReference type="ARBA" id="ARBA00002067"/>
    </source>
</evidence>
<keyword evidence="10" id="KW-0053">Apoptosis</keyword>
<dbReference type="Pfam" id="PF12057">
    <property type="entry name" value="BAG6"/>
    <property type="match status" value="1"/>
</dbReference>
<reference evidence="25" key="2">
    <citation type="submission" date="2025-08" db="UniProtKB">
        <authorList>
            <consortium name="Ensembl"/>
        </authorList>
    </citation>
    <scope>IDENTIFICATION</scope>
</reference>
<dbReference type="GO" id="GO:0006325">
    <property type="term" value="P:chromatin organization"/>
    <property type="evidence" value="ECO:0007669"/>
    <property type="project" value="UniProtKB-KW"/>
</dbReference>
<feature type="region of interest" description="Disordered" evidence="23">
    <location>
        <begin position="688"/>
        <end position="723"/>
    </location>
</feature>
<dbReference type="GO" id="GO:0006915">
    <property type="term" value="P:apoptotic process"/>
    <property type="evidence" value="ECO:0007669"/>
    <property type="project" value="UniProtKB-KW"/>
</dbReference>
<evidence type="ECO:0000256" key="6">
    <source>
        <dbReference type="ARBA" id="ARBA00022448"/>
    </source>
</evidence>
<keyword evidence="9" id="KW-0597">Phosphoprotein</keyword>
<dbReference type="PROSITE" id="PS00299">
    <property type="entry name" value="UBIQUITIN_1"/>
    <property type="match status" value="1"/>
</dbReference>
<dbReference type="InterPro" id="IPR048926">
    <property type="entry name" value="Bag6_BAGS"/>
</dbReference>
<dbReference type="GO" id="GO:0030154">
    <property type="term" value="P:cell differentiation"/>
    <property type="evidence" value="ECO:0007669"/>
    <property type="project" value="UniProtKB-KW"/>
</dbReference>
<dbReference type="InterPro" id="IPR000626">
    <property type="entry name" value="Ubiquitin-like_dom"/>
</dbReference>
<keyword evidence="16" id="KW-0007">Acetylation</keyword>
<evidence type="ECO:0000259" key="24">
    <source>
        <dbReference type="PROSITE" id="PS50053"/>
    </source>
</evidence>
<dbReference type="GO" id="GO:0036503">
    <property type="term" value="P:ERAD pathway"/>
    <property type="evidence" value="ECO:0007669"/>
    <property type="project" value="TreeGrafter"/>
</dbReference>
<evidence type="ECO:0000256" key="2">
    <source>
        <dbReference type="ARBA" id="ARBA00004123"/>
    </source>
</evidence>
<feature type="compositionally biased region" description="Low complexity" evidence="23">
    <location>
        <begin position="386"/>
        <end position="409"/>
    </location>
</feature>
<feature type="compositionally biased region" description="Pro residues" evidence="23">
    <location>
        <begin position="692"/>
        <end position="703"/>
    </location>
</feature>
<feature type="compositionally biased region" description="Low complexity" evidence="23">
    <location>
        <begin position="1006"/>
        <end position="1045"/>
    </location>
</feature>
<sequence length="1182" mass="126468">MTESSGMIEVTVKTLDSQSRTYKVRGQLTVKQFKEHIASSVEIPVDKQRLIYQGRVLQDDRTLTEYNVDGKVIHLVERAPPQPTVFSFGGAGVSTNGAEGGSNSSSNHGSSQGAPHDRNGNSYVMLGTFNLPVNMMDSQQIQMSVQQMVAGVGETRVSTGLGSNGSMDPQINLDRSVQSEPRVRLQLAENLLRDAHSLIHRLPEYSFTQKTSEMLVGTVTCYVLQGVPSDSSHSEAGILQSSLSPTPVSSSLRRAEAPQAVLASSHPSPAEFVEVLSEVRRVEERLRPFIERTHSILGAATSADYNNNTQEREEDQRILNLVGDALRLLGNTLVVLGDLRCNLATSPPRHLYGVRPLAHYNHSLLLQAGLPINLGTTVTMTSNGRQATDGQQQTFQGTDQSDQQATDQTLPLQANGTNRGGPRVIRITHQTMEPVVMMQMNIHGESAAGSQIPGQPNAAATRQPGTAPAHFTELPPEFMQAIVHQFSHQPTAMAAAPSSSHPVHMISGSDSTPSAQTAASPLLPNTPVQGRVVLTRPSLSTHINQPVGNTINLRATGGQQPGQGMALGPSSLTQMISGLVGQLLMLEHPGDPSANSQSSLSTSSMFVSSTASPPFPSANTSGQTATRTTSTTSVGQPGEPSPEGNMAQLLGSLLGAAGLGGPGSGLAPSITVTLPGVPGFFQSEMCSGVALQPPPSPTTPTPEWPSTIGPAPSQTSSSPAGDSLSPELFSGIMQGVLSTMMSSLGAQQSNGESIAQFIQRLSQTNNLFVPGSGDAVGFFGDLLSLVCQSFSMVDMVLLLHGNAQPLSRIRPQLTDFFTEHYLQEQEPTDANIAAAAEDLINGLEHYIAESFATVTVREGVDIIQTNLSFFRQQFTRMATHILRCNDHMFGPRLLLLCTQSLFECLALNLYCLGGEHRALTAVINQHIVCIGSCLLLCISVFVQRRMSAEVNPSLVNWLTSMMSMRLHIILEHNPVTEDQIQHYIIHLQVINKNTLVLTSPLGQMEESSSPAAATTAEEAMVSTGEGEAPPSGSSVDGSSQCSSGPQAGQDEVSPEMEPWAAAVPPEWVPIIRHDMLSQRKIKAQPPLSDAYLHGMPAKRRKTSQCEGPHLSLSEAVSRAARAVGVLPVSAPNSLQVELESPEIQAAYTKQVKCDITERVRDDPDFTGQRFPNTHRAFSIEDS</sequence>
<dbReference type="GO" id="GO:0005576">
    <property type="term" value="C:extracellular region"/>
    <property type="evidence" value="ECO:0007669"/>
    <property type="project" value="UniProtKB-SubCell"/>
</dbReference>
<evidence type="ECO:0000256" key="8">
    <source>
        <dbReference type="ARBA" id="ARBA00022525"/>
    </source>
</evidence>
<proteinExistence type="predicted"/>
<keyword evidence="8" id="KW-0964">Secreted</keyword>
<feature type="compositionally biased region" description="Low complexity" evidence="23">
    <location>
        <begin position="94"/>
        <end position="113"/>
    </location>
</feature>
<feature type="region of interest" description="Disordered" evidence="23">
    <location>
        <begin position="1006"/>
        <end position="1057"/>
    </location>
</feature>
<dbReference type="AlphaFoldDB" id="A0AAZ1XA92"/>
<evidence type="ECO:0000313" key="25">
    <source>
        <dbReference type="Ensembl" id="ENSOABP00000064603.1"/>
    </source>
</evidence>
<keyword evidence="11" id="KW-0677">Repeat</keyword>
<comment type="function">
    <text evidence="1">Released extracellularly via exosomes, it is a ligand of the natural killer/NK cells receptor NCR3 and stimulates NK cells cytotoxicity. It may thereby trigger NK cells cytotoxicity against neighboring tumor cells and immature myeloid dendritic cells (DC).</text>
</comment>
<evidence type="ECO:0000256" key="15">
    <source>
        <dbReference type="ARBA" id="ARBA00022871"/>
    </source>
</evidence>
<feature type="compositionally biased region" description="Polar residues" evidence="23">
    <location>
        <begin position="448"/>
        <end position="464"/>
    </location>
</feature>
<comment type="subunit">
    <text evidence="22">Component of the BAG6/BAT3 complex, also named BAT3 complex, at least composed of BAG6, UBL4A and GET4/TRC35. Interacts with GET4; the interaction is direct and localizes BAG6 in the cytosol. Interacts with UBL4A; the interaction is direct and required for UBL4A protein stability. Interacts with AIFM1. Interacts with HSPA2. Interacts with CTCFL. Interacts with p300/EP300. Interacts (via ubiquitin-like domain) with RNF126; required for BAG6-dependent ubiquitination of proteins mislocalized to the cytosol. Interacts (via ubiquitin-like domain) with SGTA; SGTA competes with RNF126 by binding the same region of BAG6, thereby promoting deubiquitination of BAG6-target proteins and rescuing them from degradation. Interacts with ricin A chain. Interacts with VCP and AMFR; both form the VCP/p97-AMFR/gp78 complex. Interacts with SYVN1. Interacts with USP13; the interaction is direct and may mediate UBL4A deubiquitination. Interacts with ZFAND2B. Interacts with KPNA2. Interacts with UBQLN4.</text>
</comment>
<dbReference type="GO" id="GO:0031593">
    <property type="term" value="F:polyubiquitin modification-dependent protein binding"/>
    <property type="evidence" value="ECO:0007669"/>
    <property type="project" value="TreeGrafter"/>
</dbReference>
<evidence type="ECO:0000256" key="4">
    <source>
        <dbReference type="ARBA" id="ARBA00004550"/>
    </source>
</evidence>
<keyword evidence="15" id="KW-0744">Spermatogenesis</keyword>
<feature type="region of interest" description="Disordered" evidence="23">
    <location>
        <begin position="587"/>
        <end position="647"/>
    </location>
</feature>
<comment type="subcellular location">
    <subcellularLocation>
        <location evidence="3">Cytoplasm</location>
        <location evidence="3">Cytosol</location>
    </subcellularLocation>
    <subcellularLocation>
        <location evidence="2">Nucleus</location>
    </subcellularLocation>
    <subcellularLocation>
        <location evidence="4">Secreted</location>
        <location evidence="4">Extracellular exosome</location>
    </subcellularLocation>
</comment>
<dbReference type="PANTHER" id="PTHR15204">
    <property type="entry name" value="LARGE PROLINE-RICH PROTEIN BAG6"/>
    <property type="match status" value="1"/>
</dbReference>
<dbReference type="Pfam" id="PF00240">
    <property type="entry name" value="ubiquitin"/>
    <property type="match status" value="1"/>
</dbReference>
<dbReference type="PROSITE" id="PS50053">
    <property type="entry name" value="UBIQUITIN_2"/>
    <property type="match status" value="1"/>
</dbReference>
<evidence type="ECO:0000256" key="7">
    <source>
        <dbReference type="ARBA" id="ARBA00022490"/>
    </source>
</evidence>
<evidence type="ECO:0000256" key="9">
    <source>
        <dbReference type="ARBA" id="ARBA00022553"/>
    </source>
</evidence>
<dbReference type="Proteomes" id="UP000472276">
    <property type="component" value="Unassembled WGS sequence"/>
</dbReference>
<keyword evidence="14" id="KW-0391">Immunity</keyword>
<evidence type="ECO:0000256" key="5">
    <source>
        <dbReference type="ARBA" id="ARBA00021614"/>
    </source>
</evidence>
<protein>
    <recommendedName>
        <fullName evidence="5">Large proline-rich protein BAG6</fullName>
    </recommendedName>
    <alternativeName>
        <fullName evidence="20">BCL2-associated athanogene 6</fullName>
    </alternativeName>
    <alternativeName>
        <fullName evidence="19">HLA-B-associated transcript 3</fullName>
    </alternativeName>
</protein>
<name>A0AAZ1XA92_OREAU</name>
<evidence type="ECO:0000256" key="10">
    <source>
        <dbReference type="ARBA" id="ARBA00022703"/>
    </source>
</evidence>
<dbReference type="Gene3D" id="3.10.20.90">
    <property type="entry name" value="Phosphatidylinositol 3-kinase Catalytic Subunit, Chain A, domain 1"/>
    <property type="match status" value="1"/>
</dbReference>
<feature type="region of interest" description="Disordered" evidence="23">
    <location>
        <begin position="381"/>
        <end position="422"/>
    </location>
</feature>
<feature type="region of interest" description="Disordered" evidence="23">
    <location>
        <begin position="1161"/>
        <end position="1182"/>
    </location>
</feature>
<evidence type="ECO:0000256" key="14">
    <source>
        <dbReference type="ARBA" id="ARBA00022859"/>
    </source>
</evidence>
<dbReference type="GO" id="GO:0007283">
    <property type="term" value="P:spermatogenesis"/>
    <property type="evidence" value="ECO:0007669"/>
    <property type="project" value="UniProtKB-KW"/>
</dbReference>
<keyword evidence="13" id="KW-0156">Chromatin regulator</keyword>
<evidence type="ECO:0000256" key="18">
    <source>
        <dbReference type="ARBA" id="ARBA00023242"/>
    </source>
</evidence>
<reference evidence="26" key="1">
    <citation type="submission" date="2020-03" db="EMBL/GenBank/DDBJ databases">
        <title>Evolution of repeat sequences and sex chromosomes of tilapia species revealed by chromosome-level genomes.</title>
        <authorList>
            <person name="Xu L."/>
            <person name="Tao W."/>
            <person name="Wang D."/>
            <person name="Zhou Q."/>
        </authorList>
    </citation>
    <scope>NUCLEOTIDE SEQUENCE [LARGE SCALE GENOMIC DNA]</scope>
    <source>
        <strain evidence="26">Israel</strain>
    </source>
</reference>
<keyword evidence="18" id="KW-0539">Nucleus</keyword>
<evidence type="ECO:0000256" key="17">
    <source>
        <dbReference type="ARBA" id="ARBA00023186"/>
    </source>
</evidence>
<evidence type="ECO:0000256" key="19">
    <source>
        <dbReference type="ARBA" id="ARBA00029739"/>
    </source>
</evidence>
<feature type="domain" description="Ubiquitin-like" evidence="24">
    <location>
        <begin position="8"/>
        <end position="69"/>
    </location>
</feature>
<evidence type="ECO:0000256" key="16">
    <source>
        <dbReference type="ARBA" id="ARBA00022990"/>
    </source>
</evidence>
<dbReference type="Ensembl" id="ENSOABT00000082040.1">
    <property type="protein sequence ID" value="ENSOABP00000064603.1"/>
    <property type="gene ID" value="ENSOABG00000003913.2"/>
</dbReference>
<evidence type="ECO:0000256" key="21">
    <source>
        <dbReference type="ARBA" id="ARBA00046003"/>
    </source>
</evidence>
<keyword evidence="26" id="KW-1185">Reference proteome</keyword>
<organism evidence="25 26">
    <name type="scientific">Oreochromis aureus</name>
    <name type="common">Israeli tilapia</name>
    <name type="synonym">Chromis aureus</name>
    <dbReference type="NCBI Taxonomy" id="47969"/>
    <lineage>
        <taxon>Eukaryota</taxon>
        <taxon>Metazoa</taxon>
        <taxon>Chordata</taxon>
        <taxon>Craniata</taxon>
        <taxon>Vertebrata</taxon>
        <taxon>Euteleostomi</taxon>
        <taxon>Actinopterygii</taxon>
        <taxon>Neopterygii</taxon>
        <taxon>Teleostei</taxon>
        <taxon>Neoteleostei</taxon>
        <taxon>Acanthomorphata</taxon>
        <taxon>Ovalentaria</taxon>
        <taxon>Cichlomorphae</taxon>
        <taxon>Cichliformes</taxon>
        <taxon>Cichlidae</taxon>
        <taxon>African cichlids</taxon>
        <taxon>Pseudocrenilabrinae</taxon>
        <taxon>Oreochromini</taxon>
        <taxon>Oreochromis</taxon>
    </lineage>
</organism>
<dbReference type="PANTHER" id="PTHR15204:SF0">
    <property type="entry name" value="LARGE PROLINE-RICH PROTEIN BAG6"/>
    <property type="match status" value="1"/>
</dbReference>
<dbReference type="Pfam" id="PF20960">
    <property type="entry name" value="Bag6_BAGS"/>
    <property type="match status" value="1"/>
</dbReference>
<evidence type="ECO:0000256" key="23">
    <source>
        <dbReference type="SAM" id="MobiDB-lite"/>
    </source>
</evidence>
<feature type="compositionally biased region" description="Low complexity" evidence="23">
    <location>
        <begin position="593"/>
        <end position="612"/>
    </location>
</feature>
<dbReference type="InterPro" id="IPR019954">
    <property type="entry name" value="Ubiquitin_CS"/>
</dbReference>
<evidence type="ECO:0000256" key="3">
    <source>
        <dbReference type="ARBA" id="ARBA00004514"/>
    </source>
</evidence>
<dbReference type="SUPFAM" id="SSF54236">
    <property type="entry name" value="Ubiquitin-like"/>
    <property type="match status" value="1"/>
</dbReference>
<dbReference type="SMART" id="SM00213">
    <property type="entry name" value="UBQ"/>
    <property type="match status" value="1"/>
</dbReference>